<feature type="region of interest" description="Disordered" evidence="1">
    <location>
        <begin position="329"/>
        <end position="356"/>
    </location>
</feature>
<evidence type="ECO:0000256" key="1">
    <source>
        <dbReference type="SAM" id="MobiDB-lite"/>
    </source>
</evidence>
<keyword evidence="2" id="KW-0812">Transmembrane</keyword>
<keyword evidence="2" id="KW-0472">Membrane</keyword>
<comment type="caution">
    <text evidence="3">The sequence shown here is derived from an EMBL/GenBank/DDBJ whole genome shotgun (WGS) entry which is preliminary data.</text>
</comment>
<sequence>MNKPYVQQKSSTYIHIFLVANHKNDHITSLIAITLYIGILFIGLLFLIDIYSIFDWLADWLMATQSSSYHHINTHPKQIFNEHLFCWIATFKQQKQTVPPSPDAIIIGGNVCVNMKTSMENGDYHRQSDRSLSKMKSPTMDKVNSFEIIEEEPDADSCSDDNDDHTDGSDQQQKENTATLTDDDTDNPSISLFSNPDVRSSIRKLSLDQNSFSSSSNDSGSKIQSSNDEKPLLKTQQPSRLVKIPWSPQPQAPKVHLQVVNKIFSPPPPPSQPVIGVSQQKRHSILSWTRKRAQRFMSTFGQSLDQSIQTVQSFLSPPPEVVSRKINNHTTNTGISNNRVTSKTLNATSSSSSSSSYYRNLNYHLQLQQQQQQQRQQQRYVPKGDPFWYHKSYFNNSNQTNDDLLNNHTINNQSHGFNGKTQQSTTSQVHYPQMTHRTNHHYQLNGHHQHQHQQSLHNQQLHYHHPHQHQQIAQQPMIKNLSQNLDHFYYVYENGYIKKIMSLALNPDVIDFST</sequence>
<feature type="compositionally biased region" description="Low complexity" evidence="1">
    <location>
        <begin position="207"/>
        <end position="226"/>
    </location>
</feature>
<feature type="region of interest" description="Disordered" evidence="1">
    <location>
        <begin position="399"/>
        <end position="430"/>
    </location>
</feature>
<feature type="region of interest" description="Disordered" evidence="1">
    <location>
        <begin position="445"/>
        <end position="473"/>
    </location>
</feature>
<reference evidence="3" key="1">
    <citation type="submission" date="2013-05" db="EMBL/GenBank/DDBJ databases">
        <authorList>
            <person name="Yim A.K.Y."/>
            <person name="Chan T.F."/>
            <person name="Ji K.M."/>
            <person name="Liu X.Y."/>
            <person name="Zhou J.W."/>
            <person name="Li R.Q."/>
            <person name="Yang K.Y."/>
            <person name="Li J."/>
            <person name="Li M."/>
            <person name="Law P.T.W."/>
            <person name="Wu Y.L."/>
            <person name="Cai Z.L."/>
            <person name="Qin H."/>
            <person name="Bao Y."/>
            <person name="Leung R.K.K."/>
            <person name="Ng P.K.S."/>
            <person name="Zou J."/>
            <person name="Zhong X.J."/>
            <person name="Ran P.X."/>
            <person name="Zhong N.S."/>
            <person name="Liu Z.G."/>
            <person name="Tsui S.K.W."/>
        </authorList>
    </citation>
    <scope>NUCLEOTIDE SEQUENCE</scope>
    <source>
        <strain evidence="3">Derf</strain>
        <tissue evidence="3">Whole organism</tissue>
    </source>
</reference>
<feature type="compositionally biased region" description="Low complexity" evidence="1">
    <location>
        <begin position="445"/>
        <end position="461"/>
    </location>
</feature>
<proteinExistence type="predicted"/>
<keyword evidence="4" id="KW-1185">Reference proteome</keyword>
<feature type="compositionally biased region" description="Polar residues" evidence="1">
    <location>
        <begin position="329"/>
        <end position="348"/>
    </location>
</feature>
<organism evidence="3 4">
    <name type="scientific">Dermatophagoides farinae</name>
    <name type="common">American house dust mite</name>
    <dbReference type="NCBI Taxonomy" id="6954"/>
    <lineage>
        <taxon>Eukaryota</taxon>
        <taxon>Metazoa</taxon>
        <taxon>Ecdysozoa</taxon>
        <taxon>Arthropoda</taxon>
        <taxon>Chelicerata</taxon>
        <taxon>Arachnida</taxon>
        <taxon>Acari</taxon>
        <taxon>Acariformes</taxon>
        <taxon>Sarcoptiformes</taxon>
        <taxon>Astigmata</taxon>
        <taxon>Psoroptidia</taxon>
        <taxon>Analgoidea</taxon>
        <taxon>Pyroglyphidae</taxon>
        <taxon>Dermatophagoidinae</taxon>
        <taxon>Dermatophagoides</taxon>
    </lineage>
</organism>
<name>A0A922ICT1_DERFA</name>
<reference evidence="3" key="2">
    <citation type="journal article" date="2022" name="Res Sq">
        <title>Comparative Genomics Reveals Insights into the Divergent Evolution of Astigmatic Mites and Household Pest Adaptations.</title>
        <authorList>
            <person name="Xiong Q."/>
            <person name="Wan A.T.-Y."/>
            <person name="Liu X.-Y."/>
            <person name="Fung C.S.-H."/>
            <person name="Xiao X."/>
            <person name="Malainual N."/>
            <person name="Hou J."/>
            <person name="Wang L."/>
            <person name="Wang M."/>
            <person name="Yang K."/>
            <person name="Cui Y."/>
            <person name="Leung E."/>
            <person name="Nong W."/>
            <person name="Shin S.-K."/>
            <person name="Au S."/>
            <person name="Jeong K.Y."/>
            <person name="Chew F.T."/>
            <person name="Hui J."/>
            <person name="Leung T.F."/>
            <person name="Tungtrongchitr A."/>
            <person name="Zhong N."/>
            <person name="Liu Z."/>
            <person name="Tsui S."/>
        </authorList>
    </citation>
    <scope>NUCLEOTIDE SEQUENCE</scope>
    <source>
        <strain evidence="3">Derf</strain>
        <tissue evidence="3">Whole organism</tissue>
    </source>
</reference>
<keyword evidence="2" id="KW-1133">Transmembrane helix</keyword>
<dbReference type="EMBL" id="ASGP02000001">
    <property type="protein sequence ID" value="KAH9528362.1"/>
    <property type="molecule type" value="Genomic_DNA"/>
</dbReference>
<feature type="compositionally biased region" description="Polar residues" evidence="1">
    <location>
        <begin position="187"/>
        <end position="198"/>
    </location>
</feature>
<dbReference type="Proteomes" id="UP000790347">
    <property type="component" value="Unassembled WGS sequence"/>
</dbReference>
<accession>A0A922ICT1</accession>
<evidence type="ECO:0000256" key="2">
    <source>
        <dbReference type="SAM" id="Phobius"/>
    </source>
</evidence>
<dbReference type="AlphaFoldDB" id="A0A922ICT1"/>
<feature type="transmembrane region" description="Helical" evidence="2">
    <location>
        <begin position="27"/>
        <end position="48"/>
    </location>
</feature>
<protein>
    <submittedName>
        <fullName evidence="3">Uncharacterized protein</fullName>
    </submittedName>
</protein>
<feature type="region of interest" description="Disordered" evidence="1">
    <location>
        <begin position="152"/>
        <end position="235"/>
    </location>
</feature>
<gene>
    <name evidence="3" type="ORF">DERF_002315</name>
</gene>
<evidence type="ECO:0000313" key="4">
    <source>
        <dbReference type="Proteomes" id="UP000790347"/>
    </source>
</evidence>
<feature type="compositionally biased region" description="Acidic residues" evidence="1">
    <location>
        <begin position="152"/>
        <end position="164"/>
    </location>
</feature>
<evidence type="ECO:0000313" key="3">
    <source>
        <dbReference type="EMBL" id="KAH9528362.1"/>
    </source>
</evidence>